<dbReference type="InterPro" id="IPR025714">
    <property type="entry name" value="Methyltranfer_dom"/>
</dbReference>
<evidence type="ECO:0000256" key="3">
    <source>
        <dbReference type="ARBA" id="ARBA00022679"/>
    </source>
</evidence>
<dbReference type="SUPFAM" id="SSF53335">
    <property type="entry name" value="S-adenosyl-L-methionine-dependent methyltransferases"/>
    <property type="match status" value="1"/>
</dbReference>
<name>A0ABR8QQR1_9BACI</name>
<dbReference type="PANTHER" id="PTHR44307:SF2">
    <property type="entry name" value="PHOSPHOETHANOLAMINE METHYLTRANSFERASE ISOFORM X1"/>
    <property type="match status" value="1"/>
</dbReference>
<keyword evidence="2 6" id="KW-0489">Methyltransferase</keyword>
<dbReference type="RefSeq" id="WP_191814489.1">
    <property type="nucleotide sequence ID" value="NZ_JACSQT010000005.1"/>
</dbReference>
<keyword evidence="3" id="KW-0808">Transferase</keyword>
<protein>
    <submittedName>
        <fullName evidence="6">Methyltransferase domain-containing protein</fullName>
    </submittedName>
</protein>
<reference evidence="6 7" key="1">
    <citation type="submission" date="2020-08" db="EMBL/GenBank/DDBJ databases">
        <title>A Genomic Blueprint of the Chicken Gut Microbiome.</title>
        <authorList>
            <person name="Gilroy R."/>
            <person name="Ravi A."/>
            <person name="Getino M."/>
            <person name="Pursley I."/>
            <person name="Horton D.L."/>
            <person name="Alikhan N.-F."/>
            <person name="Baker D."/>
            <person name="Gharbi K."/>
            <person name="Hall N."/>
            <person name="Watson M."/>
            <person name="Adriaenssens E.M."/>
            <person name="Foster-Nyarko E."/>
            <person name="Jarju S."/>
            <person name="Secka A."/>
            <person name="Antonio M."/>
            <person name="Oren A."/>
            <person name="Chaudhuri R."/>
            <person name="La Ragione R.M."/>
            <person name="Hildebrand F."/>
            <person name="Pallen M.J."/>
        </authorList>
    </citation>
    <scope>NUCLEOTIDE SEQUENCE [LARGE SCALE GENOMIC DNA]</scope>
    <source>
        <strain evidence="6 7">Sa5YUA1</strain>
    </source>
</reference>
<dbReference type="EMBL" id="JACSQT010000005">
    <property type="protein sequence ID" value="MBD7937878.1"/>
    <property type="molecule type" value="Genomic_DNA"/>
</dbReference>
<evidence type="ECO:0000256" key="4">
    <source>
        <dbReference type="ARBA" id="ARBA00025707"/>
    </source>
</evidence>
<evidence type="ECO:0000259" key="5">
    <source>
        <dbReference type="Pfam" id="PF13847"/>
    </source>
</evidence>
<dbReference type="Gene3D" id="3.40.50.150">
    <property type="entry name" value="Vaccinia Virus protein VP39"/>
    <property type="match status" value="1"/>
</dbReference>
<comment type="caution">
    <text evidence="6">The sequence shown here is derived from an EMBL/GenBank/DDBJ whole genome shotgun (WGS) entry which is preliminary data.</text>
</comment>
<feature type="domain" description="Methyltransferase" evidence="5">
    <location>
        <begin position="35"/>
        <end position="176"/>
    </location>
</feature>
<comment type="pathway">
    <text evidence="1">Lipid metabolism.</text>
</comment>
<sequence length="246" mass="27754">MKNSYEDALAYFQVPFAHPGGKQLTSELFINEDITSETTILDAGCGTGSTSYLLSDLYHAKIEAIDKHSEMVQAATRRARKLAKPFRVSLGNVEKLSFSDQQFDFILSESVTAFTNVENTLKEFTRVLKDKGKLYLIEMTKEASLTSEMEDEMKGFYQLEKVLSEKDWTSALDRAGFKKVEVLKASTIAEMIAEGVKMGDDSSHQHIKLLNEDLSQVLIDHYQLNLQLSNHLGYRVIRAMKNDAHS</sequence>
<dbReference type="Pfam" id="PF13847">
    <property type="entry name" value="Methyltransf_31"/>
    <property type="match status" value="1"/>
</dbReference>
<proteinExistence type="predicted"/>
<dbReference type="GO" id="GO:0008168">
    <property type="term" value="F:methyltransferase activity"/>
    <property type="evidence" value="ECO:0007669"/>
    <property type="project" value="UniProtKB-KW"/>
</dbReference>
<dbReference type="InterPro" id="IPR029063">
    <property type="entry name" value="SAM-dependent_MTases_sf"/>
</dbReference>
<evidence type="ECO:0000313" key="7">
    <source>
        <dbReference type="Proteomes" id="UP000657931"/>
    </source>
</evidence>
<evidence type="ECO:0000256" key="1">
    <source>
        <dbReference type="ARBA" id="ARBA00005189"/>
    </source>
</evidence>
<keyword evidence="7" id="KW-1185">Reference proteome</keyword>
<dbReference type="Proteomes" id="UP000657931">
    <property type="component" value="Unassembled WGS sequence"/>
</dbReference>
<dbReference type="CDD" id="cd02440">
    <property type="entry name" value="AdoMet_MTases"/>
    <property type="match status" value="1"/>
</dbReference>
<evidence type="ECO:0000256" key="2">
    <source>
        <dbReference type="ARBA" id="ARBA00022603"/>
    </source>
</evidence>
<dbReference type="GO" id="GO:0032259">
    <property type="term" value="P:methylation"/>
    <property type="evidence" value="ECO:0007669"/>
    <property type="project" value="UniProtKB-KW"/>
</dbReference>
<evidence type="ECO:0000313" key="6">
    <source>
        <dbReference type="EMBL" id="MBD7937878.1"/>
    </source>
</evidence>
<gene>
    <name evidence="6" type="ORF">H9655_12670</name>
</gene>
<dbReference type="PANTHER" id="PTHR44307">
    <property type="entry name" value="PHOSPHOETHANOLAMINE METHYLTRANSFERASE"/>
    <property type="match status" value="1"/>
</dbReference>
<comment type="pathway">
    <text evidence="4">Phospholipid metabolism.</text>
</comment>
<accession>A0ABR8QQR1</accession>
<organism evidence="6 7">
    <name type="scientific">Cytobacillus stercorigallinarum</name>
    <dbReference type="NCBI Taxonomy" id="2762240"/>
    <lineage>
        <taxon>Bacteria</taxon>
        <taxon>Bacillati</taxon>
        <taxon>Bacillota</taxon>
        <taxon>Bacilli</taxon>
        <taxon>Bacillales</taxon>
        <taxon>Bacillaceae</taxon>
        <taxon>Cytobacillus</taxon>
    </lineage>
</organism>